<dbReference type="EMBL" id="ACGT01000004">
    <property type="protein sequence ID" value="EEJ74527.1"/>
    <property type="molecule type" value="Genomic_DNA"/>
</dbReference>
<dbReference type="PANTHER" id="PTHR31435:SF10">
    <property type="entry name" value="BSR4717 PROTEIN"/>
    <property type="match status" value="1"/>
</dbReference>
<dbReference type="Pfam" id="PF14542">
    <property type="entry name" value="Acetyltransf_CG"/>
    <property type="match status" value="1"/>
</dbReference>
<dbReference type="AlphaFoldDB" id="C2EGF9"/>
<evidence type="ECO:0000259" key="2">
    <source>
        <dbReference type="PROSITE" id="PS51729"/>
    </source>
</evidence>
<evidence type="ECO:0000313" key="3">
    <source>
        <dbReference type="EMBL" id="EEJ74527.1"/>
    </source>
</evidence>
<evidence type="ECO:0000259" key="1">
    <source>
        <dbReference type="PROSITE" id="PS51186"/>
    </source>
</evidence>
<dbReference type="PANTHER" id="PTHR31435">
    <property type="entry name" value="PROTEIN NATD1"/>
    <property type="match status" value="1"/>
</dbReference>
<proteinExistence type="predicted"/>
<protein>
    <submittedName>
        <fullName evidence="3">Uncharacterized protein</fullName>
    </submittedName>
</protein>
<dbReference type="SUPFAM" id="SSF55729">
    <property type="entry name" value="Acyl-CoA N-acyltransferases (Nat)"/>
    <property type="match status" value="1"/>
</dbReference>
<evidence type="ECO:0000313" key="4">
    <source>
        <dbReference type="Proteomes" id="UP000003531"/>
    </source>
</evidence>
<dbReference type="HOGENOM" id="CLU_132888_2_2_9"/>
<dbReference type="CDD" id="cd04301">
    <property type="entry name" value="NAT_SF"/>
    <property type="match status" value="1"/>
</dbReference>
<feature type="domain" description="N-acetyltransferase" evidence="2">
    <location>
        <begin position="12"/>
        <end position="100"/>
    </location>
</feature>
<dbReference type="Proteomes" id="UP000003531">
    <property type="component" value="Unassembled WGS sequence"/>
</dbReference>
<dbReference type="GO" id="GO:0016747">
    <property type="term" value="F:acyltransferase activity, transferring groups other than amino-acyl groups"/>
    <property type="evidence" value="ECO:0007669"/>
    <property type="project" value="InterPro"/>
</dbReference>
<dbReference type="Gene3D" id="3.40.630.30">
    <property type="match status" value="1"/>
</dbReference>
<feature type="domain" description="N-acetyltransferase" evidence="1">
    <location>
        <begin position="1"/>
        <end position="102"/>
    </location>
</feature>
<name>C2EGF9_9LACO</name>
<gene>
    <name evidence="3" type="ORF">HMPREF0545_0731</name>
</gene>
<dbReference type="PROSITE" id="PS51186">
    <property type="entry name" value="GNAT"/>
    <property type="match status" value="1"/>
</dbReference>
<dbReference type="InterPro" id="IPR031165">
    <property type="entry name" value="GNAT_YJDJ"/>
</dbReference>
<dbReference type="PROSITE" id="PS51729">
    <property type="entry name" value="GNAT_YJDJ"/>
    <property type="match status" value="1"/>
</dbReference>
<organism evidence="3 4">
    <name type="scientific">Ligilactobacillus salivarius DSM 20555 = ATCC 11741</name>
    <dbReference type="NCBI Taxonomy" id="1423799"/>
    <lineage>
        <taxon>Bacteria</taxon>
        <taxon>Bacillati</taxon>
        <taxon>Bacillota</taxon>
        <taxon>Bacilli</taxon>
        <taxon>Lactobacillales</taxon>
        <taxon>Lactobacillaceae</taxon>
        <taxon>Ligilactobacillus</taxon>
    </lineage>
</organism>
<dbReference type="InterPro" id="IPR000182">
    <property type="entry name" value="GNAT_dom"/>
</dbReference>
<dbReference type="InterPro" id="IPR016181">
    <property type="entry name" value="Acyl_CoA_acyltransferase"/>
</dbReference>
<accession>C2EGF9</accession>
<dbReference type="InterPro" id="IPR045057">
    <property type="entry name" value="Gcn5-rel_NAT"/>
</dbReference>
<reference evidence="3 4" key="1">
    <citation type="submission" date="2009-01" db="EMBL/GenBank/DDBJ databases">
        <authorList>
            <person name="Qin X."/>
            <person name="Bachman B."/>
            <person name="Battles P."/>
            <person name="Bell A."/>
            <person name="Bess C."/>
            <person name="Bickham C."/>
            <person name="Chaboub L."/>
            <person name="Chen D."/>
            <person name="Coyle M."/>
            <person name="Deiros D.R."/>
            <person name="Dinh H."/>
            <person name="Forbes L."/>
            <person name="Fowler G."/>
            <person name="Francisco L."/>
            <person name="Fu Q."/>
            <person name="Gubbala S."/>
            <person name="Hale W."/>
            <person name="Han Y."/>
            <person name="Hemphill L."/>
            <person name="Highlander S.K."/>
            <person name="Hirani K."/>
            <person name="Hogues M."/>
            <person name="Jackson L."/>
            <person name="Jakkamsetti A."/>
            <person name="Javaid M."/>
            <person name="Jiang H."/>
            <person name="Korchina V."/>
            <person name="Kovar C."/>
            <person name="Lara F."/>
            <person name="Lee S."/>
            <person name="Mata R."/>
            <person name="Mathew T."/>
            <person name="Moen C."/>
            <person name="Morales K."/>
            <person name="Munidasa M."/>
            <person name="Nazareth L."/>
            <person name="Ngo R."/>
            <person name="Nguyen L."/>
            <person name="Okwuonu G."/>
            <person name="Ongeri F."/>
            <person name="Patil S."/>
            <person name="Petrosino J."/>
            <person name="Pham C."/>
            <person name="Pham P."/>
            <person name="Pu L.-L."/>
            <person name="Puazo M."/>
            <person name="Raj R."/>
            <person name="Reid J."/>
            <person name="Rouhana J."/>
            <person name="Saada N."/>
            <person name="Shang Y."/>
            <person name="Simmons D."/>
            <person name="Thornton R."/>
            <person name="Warren J."/>
            <person name="Weissenberger G."/>
            <person name="Zhang J."/>
            <person name="Zhang L."/>
            <person name="Zhou C."/>
            <person name="Zhu D."/>
            <person name="Muzny D."/>
            <person name="Worley K."/>
            <person name="Gibbs R."/>
        </authorList>
    </citation>
    <scope>NUCLEOTIDE SEQUENCE [LARGE SCALE GENOMIC DNA]</scope>
    <source>
        <strain evidence="3 4">ATCC 11741</strain>
    </source>
</reference>
<sequence>MLYFHWEGFLMNYIWNNDTLSLHDGDTLVAEIGFSTIDDGNTYVVERTWVSDAYRGQGIAGKITTTFITRVQEEGKKLLPLCTYTNKFMQKHPEYADLLAKK</sequence>
<comment type="caution">
    <text evidence="3">The sequence shown here is derived from an EMBL/GenBank/DDBJ whole genome shotgun (WGS) entry which is preliminary data.</text>
</comment>